<evidence type="ECO:0000256" key="4">
    <source>
        <dbReference type="ARBA" id="ARBA00022533"/>
    </source>
</evidence>
<accession>A0A8E3MI86</accession>
<dbReference type="Gene3D" id="3.60.20.10">
    <property type="entry name" value="Glutamine Phosphoribosylpyrophosphate, subunit 1, domain 1"/>
    <property type="match status" value="1"/>
</dbReference>
<evidence type="ECO:0000256" key="8">
    <source>
        <dbReference type="ARBA" id="ARBA00022801"/>
    </source>
</evidence>
<comment type="similarity">
    <text evidence="2 14">Belongs to the peptidase T1B family. HslV subfamily.</text>
</comment>
<keyword evidence="3 14" id="KW-0963">Cytoplasm</keyword>
<dbReference type="HAMAP" id="MF_00248">
    <property type="entry name" value="HslV"/>
    <property type="match status" value="1"/>
</dbReference>
<dbReference type="GO" id="GO:0046872">
    <property type="term" value="F:metal ion binding"/>
    <property type="evidence" value="ECO:0007669"/>
    <property type="project" value="UniProtKB-KW"/>
</dbReference>
<keyword evidence="4 14" id="KW-0021">Allosteric enzyme</keyword>
<keyword evidence="5 14" id="KW-0645">Protease</keyword>
<evidence type="ECO:0000313" key="15">
    <source>
        <dbReference type="EMBL" id="QDJ15314.1"/>
    </source>
</evidence>
<dbReference type="CDD" id="cd01913">
    <property type="entry name" value="protease_HslV"/>
    <property type="match status" value="1"/>
</dbReference>
<dbReference type="NCBIfam" id="TIGR03692">
    <property type="entry name" value="ATP_dep_HslV"/>
    <property type="match status" value="1"/>
</dbReference>
<evidence type="ECO:0000256" key="9">
    <source>
        <dbReference type="ARBA" id="ARBA00023053"/>
    </source>
</evidence>
<evidence type="ECO:0000313" key="16">
    <source>
        <dbReference type="Proteomes" id="UP000955338"/>
    </source>
</evidence>
<dbReference type="AlphaFoldDB" id="A0A8E3MI86"/>
<reference evidence="15" key="1">
    <citation type="submission" date="2017-06" db="EMBL/GenBank/DDBJ databases">
        <title>Genome sequencing of pathogenic and non-pathogenic strains within Bisgaard taxon 40.</title>
        <authorList>
            <person name="Ladner J.T."/>
            <person name="Lovett S.P."/>
            <person name="Koroleva G."/>
            <person name="Lorch J.M."/>
        </authorList>
    </citation>
    <scope>NUCLEOTIDE SEQUENCE</scope>
    <source>
        <strain evidence="15">27576-1-I1</strain>
    </source>
</reference>
<dbReference type="FunFam" id="3.60.20.10:FF:000002">
    <property type="entry name" value="ATP-dependent protease subunit HslV"/>
    <property type="match status" value="1"/>
</dbReference>
<keyword evidence="16" id="KW-1185">Reference proteome</keyword>
<comment type="catalytic activity">
    <reaction evidence="10 14">
        <text>ATP-dependent cleavage of peptide bonds with broad specificity.</text>
        <dbReference type="EC" id="3.4.25.2"/>
    </reaction>
</comment>
<dbReference type="GO" id="GO:0004298">
    <property type="term" value="F:threonine-type endopeptidase activity"/>
    <property type="evidence" value="ECO:0007669"/>
    <property type="project" value="UniProtKB-KW"/>
</dbReference>
<dbReference type="PROSITE" id="PS51476">
    <property type="entry name" value="PROTEASOME_BETA_2"/>
    <property type="match status" value="1"/>
</dbReference>
<organism evidence="15 16">
    <name type="scientific">Mergibacter septicus</name>
    <dbReference type="NCBI Taxonomy" id="221402"/>
    <lineage>
        <taxon>Bacteria</taxon>
        <taxon>Pseudomonadati</taxon>
        <taxon>Pseudomonadota</taxon>
        <taxon>Gammaproteobacteria</taxon>
        <taxon>Pasteurellales</taxon>
        <taxon>Pasteurellaceae</taxon>
        <taxon>Mergibacter</taxon>
    </lineage>
</organism>
<dbReference type="EMBL" id="CP022011">
    <property type="protein sequence ID" value="QDJ15314.1"/>
    <property type="molecule type" value="Genomic_DNA"/>
</dbReference>
<dbReference type="PANTHER" id="PTHR32194">
    <property type="entry name" value="METALLOPROTEASE TLDD"/>
    <property type="match status" value="1"/>
</dbReference>
<feature type="binding site" evidence="14">
    <location>
        <position position="161"/>
    </location>
    <ligand>
        <name>Na(+)</name>
        <dbReference type="ChEBI" id="CHEBI:29101"/>
    </ligand>
</feature>
<evidence type="ECO:0000256" key="11">
    <source>
        <dbReference type="ARBA" id="ARBA00064434"/>
    </source>
</evidence>
<proteinExistence type="inferred from homology"/>
<comment type="activity regulation">
    <text evidence="14">Allosterically activated by HslU binding.</text>
</comment>
<evidence type="ECO:0000256" key="10">
    <source>
        <dbReference type="ARBA" id="ARBA00052385"/>
    </source>
</evidence>
<evidence type="ECO:0000256" key="2">
    <source>
        <dbReference type="ARBA" id="ARBA00006053"/>
    </source>
</evidence>
<dbReference type="EC" id="3.4.25.2" evidence="12 14"/>
<dbReference type="Pfam" id="PF00227">
    <property type="entry name" value="Proteasome"/>
    <property type="match status" value="1"/>
</dbReference>
<sequence>MTTIVSVRRDGKVVVGGDGQVSLGNTVMKGNARKVRRLYRDKVLAGFAGGTADAFTLFELFEQKLEMHQGHLLKSAVELAKEWRTDRALRKLEAMLIVADENESLIISGLGDVIQPEEDQILAIGSGGNYALSAARALVENTQLSAREIVEKSLKIAGNICVYTNTNFTIEQLPNK</sequence>
<comment type="subcellular location">
    <subcellularLocation>
        <location evidence="1 14">Cytoplasm</location>
    </subcellularLocation>
</comment>
<dbReference type="InterPro" id="IPR001353">
    <property type="entry name" value="Proteasome_sua/b"/>
</dbReference>
<dbReference type="SUPFAM" id="SSF56235">
    <property type="entry name" value="N-terminal nucleophile aminohydrolases (Ntn hydrolases)"/>
    <property type="match status" value="1"/>
</dbReference>
<feature type="binding site" evidence="14">
    <location>
        <position position="158"/>
    </location>
    <ligand>
        <name>Na(+)</name>
        <dbReference type="ChEBI" id="CHEBI:29101"/>
    </ligand>
</feature>
<evidence type="ECO:0000256" key="6">
    <source>
        <dbReference type="ARBA" id="ARBA00022698"/>
    </source>
</evidence>
<dbReference type="PIRSF" id="PIRSF039093">
    <property type="entry name" value="HslV"/>
    <property type="match status" value="1"/>
</dbReference>
<evidence type="ECO:0000256" key="12">
    <source>
        <dbReference type="ARBA" id="ARBA00066335"/>
    </source>
</evidence>
<dbReference type="GO" id="GO:0051603">
    <property type="term" value="P:proteolysis involved in protein catabolic process"/>
    <property type="evidence" value="ECO:0007669"/>
    <property type="project" value="InterPro"/>
</dbReference>
<evidence type="ECO:0000256" key="1">
    <source>
        <dbReference type="ARBA" id="ARBA00004496"/>
    </source>
</evidence>
<evidence type="ECO:0000256" key="13">
    <source>
        <dbReference type="ARBA" id="ARBA00074399"/>
    </source>
</evidence>
<keyword evidence="7 14" id="KW-0479">Metal-binding</keyword>
<dbReference type="InterPro" id="IPR029055">
    <property type="entry name" value="Ntn_hydrolases_N"/>
</dbReference>
<dbReference type="InterPro" id="IPR022281">
    <property type="entry name" value="ATP-dep_Prtase_HsIV_su"/>
</dbReference>
<evidence type="ECO:0000256" key="5">
    <source>
        <dbReference type="ARBA" id="ARBA00022670"/>
    </source>
</evidence>
<dbReference type="Proteomes" id="UP000955338">
    <property type="component" value="Chromosome"/>
</dbReference>
<dbReference type="GO" id="GO:0005839">
    <property type="term" value="C:proteasome core complex"/>
    <property type="evidence" value="ECO:0007669"/>
    <property type="project" value="InterPro"/>
</dbReference>
<name>A0A8E3MI86_9PAST</name>
<dbReference type="NCBIfam" id="NF003964">
    <property type="entry name" value="PRK05456.1"/>
    <property type="match status" value="1"/>
</dbReference>
<keyword evidence="9 14" id="KW-0915">Sodium</keyword>
<gene>
    <name evidence="14" type="primary">hslV</name>
    <name evidence="15" type="ORF">CEP48_07715</name>
</gene>
<evidence type="ECO:0000256" key="7">
    <source>
        <dbReference type="ARBA" id="ARBA00022723"/>
    </source>
</evidence>
<feature type="binding site" evidence="14">
    <location>
        <position position="164"/>
    </location>
    <ligand>
        <name>Na(+)</name>
        <dbReference type="ChEBI" id="CHEBI:29101"/>
    </ligand>
</feature>
<dbReference type="PANTHER" id="PTHR32194:SF0">
    <property type="entry name" value="ATP-DEPENDENT PROTEASE SUBUNIT HSLV"/>
    <property type="match status" value="1"/>
</dbReference>
<protein>
    <recommendedName>
        <fullName evidence="13 14">ATP-dependent protease subunit HslV</fullName>
        <ecNumber evidence="12 14">3.4.25.2</ecNumber>
    </recommendedName>
</protein>
<keyword evidence="6 14" id="KW-0888">Threonine protease</keyword>
<feature type="active site" evidence="14">
    <location>
        <position position="2"/>
    </location>
</feature>
<evidence type="ECO:0000256" key="14">
    <source>
        <dbReference type="HAMAP-Rule" id="MF_00248"/>
    </source>
</evidence>
<dbReference type="RefSeq" id="WP_261920176.1">
    <property type="nucleotide sequence ID" value="NZ_CP022011.1"/>
</dbReference>
<comment type="subunit">
    <text evidence="11 14">A double ring-shaped homohexamer of HslV is capped on each side by a ring-shaped HslU homohexamer. The assembly of the HslU/HslV complex is dependent on binding of ATP.</text>
</comment>
<comment type="function">
    <text evidence="14">Protease subunit of a proteasome-like degradation complex believed to be a general protein degrading machinery.</text>
</comment>
<evidence type="ECO:0000256" key="3">
    <source>
        <dbReference type="ARBA" id="ARBA00022490"/>
    </source>
</evidence>
<dbReference type="InterPro" id="IPR023333">
    <property type="entry name" value="Proteasome_suB-type"/>
</dbReference>
<keyword evidence="8 14" id="KW-0378">Hydrolase</keyword>
<dbReference type="GO" id="GO:0009376">
    <property type="term" value="C:HslUV protease complex"/>
    <property type="evidence" value="ECO:0007669"/>
    <property type="project" value="UniProtKB-UniRule"/>
</dbReference>